<gene>
    <name evidence="1" type="ORF">HBH26_17975</name>
</gene>
<proteinExistence type="predicted"/>
<sequence length="74" mass="8169">MCPRTYPTPPKLPPLMQFTLPDGREVVLLDTVLERDGLTASYVIAGRGAWQACKSPVEYVEDWTASVQHPAPSN</sequence>
<keyword evidence="2" id="KW-1185">Reference proteome</keyword>
<dbReference type="Proteomes" id="UP000732399">
    <property type="component" value="Unassembled WGS sequence"/>
</dbReference>
<evidence type="ECO:0000313" key="2">
    <source>
        <dbReference type="Proteomes" id="UP000732399"/>
    </source>
</evidence>
<reference evidence="1 2" key="1">
    <citation type="submission" date="2020-03" db="EMBL/GenBank/DDBJ databases">
        <authorList>
            <person name="Wang L."/>
            <person name="He N."/>
            <person name="Li Y."/>
            <person name="Fang Y."/>
            <person name="Zhang F."/>
        </authorList>
    </citation>
    <scope>NUCLEOTIDE SEQUENCE [LARGE SCALE GENOMIC DNA]</scope>
    <source>
        <strain evidence="1 2">36D10-4-7</strain>
    </source>
</reference>
<comment type="caution">
    <text evidence="1">The sequence shown here is derived from an EMBL/GenBank/DDBJ whole genome shotgun (WGS) entry which is preliminary data.</text>
</comment>
<accession>A0ABX1CW05</accession>
<organism evidence="1 2">
    <name type="scientific">Sphingomonas corticis</name>
    <dbReference type="NCBI Taxonomy" id="2722791"/>
    <lineage>
        <taxon>Bacteria</taxon>
        <taxon>Pseudomonadati</taxon>
        <taxon>Pseudomonadota</taxon>
        <taxon>Alphaproteobacteria</taxon>
        <taxon>Sphingomonadales</taxon>
        <taxon>Sphingomonadaceae</taxon>
        <taxon>Sphingomonas</taxon>
    </lineage>
</organism>
<dbReference type="EMBL" id="JAAVJH010000018">
    <property type="protein sequence ID" value="NJR80470.1"/>
    <property type="molecule type" value="Genomic_DNA"/>
</dbReference>
<evidence type="ECO:0000313" key="1">
    <source>
        <dbReference type="EMBL" id="NJR80470.1"/>
    </source>
</evidence>
<name>A0ABX1CW05_9SPHN</name>
<dbReference type="RefSeq" id="WP_168136024.1">
    <property type="nucleotide sequence ID" value="NZ_JAAVJH010000018.1"/>
</dbReference>
<protein>
    <submittedName>
        <fullName evidence="1">Uncharacterized protein</fullName>
    </submittedName>
</protein>